<dbReference type="Proteomes" id="UP001596288">
    <property type="component" value="Unassembled WGS sequence"/>
</dbReference>
<accession>A0ABW1RQB0</accession>
<gene>
    <name evidence="2" type="ORF">ACFQAV_12430</name>
</gene>
<reference evidence="3" key="1">
    <citation type="journal article" date="2019" name="Int. J. Syst. Evol. Microbiol.">
        <title>The Global Catalogue of Microorganisms (GCM) 10K type strain sequencing project: providing services to taxonomists for standard genome sequencing and annotation.</title>
        <authorList>
            <consortium name="The Broad Institute Genomics Platform"/>
            <consortium name="The Broad Institute Genome Sequencing Center for Infectious Disease"/>
            <person name="Wu L."/>
            <person name="Ma J."/>
        </authorList>
    </citation>
    <scope>NUCLEOTIDE SEQUENCE [LARGE SCALE GENOMIC DNA]</scope>
    <source>
        <strain evidence="3">CCM 8927</strain>
    </source>
</reference>
<evidence type="ECO:0000313" key="2">
    <source>
        <dbReference type="EMBL" id="MFC6177616.1"/>
    </source>
</evidence>
<dbReference type="InterPro" id="IPR024465">
    <property type="entry name" value="DUF2399"/>
</dbReference>
<comment type="caution">
    <text evidence="2">The sequence shown here is derived from an EMBL/GenBank/DDBJ whole genome shotgun (WGS) entry which is preliminary data.</text>
</comment>
<keyword evidence="3" id="KW-1185">Reference proteome</keyword>
<proteinExistence type="predicted"/>
<dbReference type="SUPFAM" id="SSF56726">
    <property type="entry name" value="DNA topoisomerase IV, alpha subunit"/>
    <property type="match status" value="1"/>
</dbReference>
<evidence type="ECO:0000259" key="1">
    <source>
        <dbReference type="Pfam" id="PF09664"/>
    </source>
</evidence>
<dbReference type="InterPro" id="IPR036078">
    <property type="entry name" value="Spo11/TopoVI_A_sf"/>
</dbReference>
<name>A0ABW1RQB0_9LACO</name>
<dbReference type="EMBL" id="JBHSSF010000039">
    <property type="protein sequence ID" value="MFC6177616.1"/>
    <property type="molecule type" value="Genomic_DNA"/>
</dbReference>
<protein>
    <submittedName>
        <fullName evidence="2">DUF2399 domain-containing protein</fullName>
    </submittedName>
</protein>
<sequence length="268" mass="31478">MSRYTEKYQTETGKSLPEGAEKLDVLFDKIEHNIFLPPRGQQAVDLGFTAHTLNDPKENPAIYRYYQWILKHIFADHPINELTSKLVGMSFVSANIFETNLPQPITLNPWQIERMTEVSLMTDKAIIIENNGVFIWLYNRHPNWPLINQSGNDFNEAYNQLLIRLSNNKLKMTYLGDLDSNGIRIADHLSTILHQNIFEIQSSKRVFDWLIRFGKTGIRRTKLLEVKNKTMQEEMESIHTLHKFVEQEQLISEYETLIERWLKKNTLD</sequence>
<dbReference type="Pfam" id="PF09664">
    <property type="entry name" value="DUF2399"/>
    <property type="match status" value="1"/>
</dbReference>
<evidence type="ECO:0000313" key="3">
    <source>
        <dbReference type="Proteomes" id="UP001596288"/>
    </source>
</evidence>
<feature type="domain" description="DUF2399" evidence="1">
    <location>
        <begin position="106"/>
        <end position="215"/>
    </location>
</feature>
<dbReference type="RefSeq" id="WP_137610878.1">
    <property type="nucleotide sequence ID" value="NZ_BJDF01000005.1"/>
</dbReference>
<organism evidence="2 3">
    <name type="scientific">Companilactobacillus huachuanensis</name>
    <dbReference type="NCBI Taxonomy" id="2559914"/>
    <lineage>
        <taxon>Bacteria</taxon>
        <taxon>Bacillati</taxon>
        <taxon>Bacillota</taxon>
        <taxon>Bacilli</taxon>
        <taxon>Lactobacillales</taxon>
        <taxon>Lactobacillaceae</taxon>
        <taxon>Companilactobacillus</taxon>
    </lineage>
</organism>